<evidence type="ECO:0000313" key="1">
    <source>
        <dbReference type="EMBL" id="KRY31660.1"/>
    </source>
</evidence>
<dbReference type="AlphaFoldDB" id="A0A0V1B4W6"/>
<accession>A0A0V1B4W6</accession>
<dbReference type="InParanoid" id="A0A0V1B4W6"/>
<protein>
    <submittedName>
        <fullName evidence="1">Uncharacterized protein</fullName>
    </submittedName>
</protein>
<evidence type="ECO:0000313" key="2">
    <source>
        <dbReference type="Proteomes" id="UP000054776"/>
    </source>
</evidence>
<reference evidence="1 2" key="1">
    <citation type="submission" date="2015-01" db="EMBL/GenBank/DDBJ databases">
        <title>Evolution of Trichinella species and genotypes.</title>
        <authorList>
            <person name="Korhonen P.K."/>
            <person name="Edoardo P."/>
            <person name="Giuseppe L.R."/>
            <person name="Gasser R.B."/>
        </authorList>
    </citation>
    <scope>NUCLEOTIDE SEQUENCE [LARGE SCALE GENOMIC DNA]</scope>
    <source>
        <strain evidence="1">ISS3</strain>
    </source>
</reference>
<sequence>MIAWMDESFWPEASVLSLCAVPREKQPEEEEEEGRVYFLTVIMSLDKLLENLENSSQLFIAQSQSC</sequence>
<organism evidence="1 2">
    <name type="scientific">Trichinella spiralis</name>
    <name type="common">Trichina worm</name>
    <dbReference type="NCBI Taxonomy" id="6334"/>
    <lineage>
        <taxon>Eukaryota</taxon>
        <taxon>Metazoa</taxon>
        <taxon>Ecdysozoa</taxon>
        <taxon>Nematoda</taxon>
        <taxon>Enoplea</taxon>
        <taxon>Dorylaimia</taxon>
        <taxon>Trichinellida</taxon>
        <taxon>Trichinellidae</taxon>
        <taxon>Trichinella</taxon>
    </lineage>
</organism>
<proteinExistence type="predicted"/>
<comment type="caution">
    <text evidence="1">The sequence shown here is derived from an EMBL/GenBank/DDBJ whole genome shotgun (WGS) entry which is preliminary data.</text>
</comment>
<dbReference type="STRING" id="6334.A0A0V1B4W6"/>
<name>A0A0V1B4W6_TRISP</name>
<keyword evidence="2" id="KW-1185">Reference proteome</keyword>
<dbReference type="EMBL" id="JYDH01000114">
    <property type="protein sequence ID" value="KRY31660.1"/>
    <property type="molecule type" value="Genomic_DNA"/>
</dbReference>
<dbReference type="Proteomes" id="UP000054776">
    <property type="component" value="Unassembled WGS sequence"/>
</dbReference>
<gene>
    <name evidence="1" type="ORF">T01_395</name>
</gene>